<reference evidence="2 3" key="1">
    <citation type="journal article" date="2017" name="Syst. Appl. Microbiol.">
        <title>Soybeans inoculated with root zone soils of Canadian native legumes harbour diverse and novel Bradyrhizobium spp. that possess agricultural potential.</title>
        <authorList>
            <person name="Bromfield E.S.P."/>
            <person name="Cloutier S."/>
            <person name="Tambong J.T."/>
            <person name="Tran Thi T.V."/>
        </authorList>
    </citation>
    <scope>NUCLEOTIDE SEQUENCE [LARGE SCALE GENOMIC DNA]</scope>
    <source>
        <strain evidence="2 3">39S1MB</strain>
    </source>
</reference>
<dbReference type="OrthoDB" id="163530at2"/>
<dbReference type="KEGG" id="brq:CIT40_15735"/>
<reference evidence="2 3" key="2">
    <citation type="journal article" date="2019" name="Int. J. Syst. Evol. Microbiol.">
        <title>Description and complete genome sequence of Bradyrhizobium amphicarpaeae sp. nov., harbouring photosystem and nitrogen-fixation genes.</title>
        <authorList>
            <person name="Bromfield E.S.P."/>
            <person name="Cloutier S."/>
            <person name="Nguyen H.D.T."/>
        </authorList>
    </citation>
    <scope>NUCLEOTIDE SEQUENCE [LARGE SCALE GENOMIC DNA]</scope>
    <source>
        <strain evidence="2 3">39S1MB</strain>
    </source>
</reference>
<protein>
    <submittedName>
        <fullName evidence="2">CHAT domain-containing protein</fullName>
    </submittedName>
</protein>
<proteinExistence type="predicted"/>
<keyword evidence="3" id="KW-1185">Reference proteome</keyword>
<dbReference type="InterPro" id="IPR024983">
    <property type="entry name" value="CHAT_dom"/>
</dbReference>
<organism evidence="2 3">
    <name type="scientific">Bradyrhizobium amphicarpaeae</name>
    <dbReference type="NCBI Taxonomy" id="1404768"/>
    <lineage>
        <taxon>Bacteria</taxon>
        <taxon>Pseudomonadati</taxon>
        <taxon>Pseudomonadota</taxon>
        <taxon>Alphaproteobacteria</taxon>
        <taxon>Hyphomicrobiales</taxon>
        <taxon>Nitrobacteraceae</taxon>
        <taxon>Bradyrhizobium</taxon>
    </lineage>
</organism>
<dbReference type="Pfam" id="PF12770">
    <property type="entry name" value="CHAT"/>
    <property type="match status" value="1"/>
</dbReference>
<feature type="domain" description="CHAT" evidence="1">
    <location>
        <begin position="423"/>
        <end position="527"/>
    </location>
</feature>
<name>A0A2U8PU54_9BRAD</name>
<accession>A0A2U8PU54</accession>
<dbReference type="EMBL" id="CP029426">
    <property type="protein sequence ID" value="AWM01343.1"/>
    <property type="molecule type" value="Genomic_DNA"/>
</dbReference>
<evidence type="ECO:0000313" key="3">
    <source>
        <dbReference type="Proteomes" id="UP000215884"/>
    </source>
</evidence>
<evidence type="ECO:0000313" key="2">
    <source>
        <dbReference type="EMBL" id="AWM01343.1"/>
    </source>
</evidence>
<dbReference type="Proteomes" id="UP000215884">
    <property type="component" value="Chromosome"/>
</dbReference>
<gene>
    <name evidence="2" type="ORF">CIT40_15735</name>
</gene>
<dbReference type="RefSeq" id="WP_094890351.1">
    <property type="nucleotide sequence ID" value="NZ_CP029426.2"/>
</dbReference>
<sequence length="957" mass="103143">MTAGTPRRSSGLVVLCRPAQWREAAIVLSCCPTDGFTPLLVIEPPPVTDDGYRLLYDAYVAVRNQRDAKVGTAMARQVASLTEVSALNVAVDAAAQALTPFRSWWRHQRSLGGLLAGQPPRRAILLFDPSPGELDLIEAVPVSRIGPDRTPVLPNATERILLDPGLDTLAMRAWSACGRDTAFPIPQGPEHDDAFGWFAALASALKTGRPLAPGAAACPDLPAAEATEAILVEIQSEPDATALIGVQYAHERRALLVLTPAPDTAAISDALAAMSGRSGDKLFATVRDWWRSLTESPDIAGPLQAIEAAVNDAVPDVVVTAIGERDLTVFTYAVPYSFVRKCGADWVGKTIGHVAGDPTLIVLTELLDTPATDTIGFTLLFDTGEFDTNETADVLHVLNDRPAIVLLLSGAAAAGLNLIRLGELLPIEFIHFNTHGNQQEIVLADGELPAWKLFRSALPSRPFVFNNSCLSWVGVGREFIRTGARGYIGTLWPVDAEQAARLARSVLERTVQHGWSIARAIRQTGVDRHTDRAYIFAGTASAQLATLSDNRSRREALAKGIRQLLNALLRSLAQGSGGPPGIFIRPMQELLWTVAGQLIDVLDQRWPAPDADRLDIASDRLSVMARQAEDRQDHVPARAAEVAAAQSLLDRAGLADAGRTLSRGLIHYHGARIALAESRIQDTLDLLAEDGSTAVLNLRSDALRAAGQMQEAFATAERALASVQPDDRRQRLFTLGRVGQLARINHDEERALDVARDGFALATELDDLKERAKFKGDETRALLVLQRAQEAVASARLYRDLARHAFGDREDLSAAGALVQALTMAGETQEADQVARQALDNARAMNQPARAAQFLLDRARICAVEDRLHDAIALGFESATAFADCRAMDGTRQALGLTTEFLNQAHRDQLPGWPDLFRLAVSTQRALLPKVSPDLQSAIATETASQLAKLTAAGKGL</sequence>
<dbReference type="AlphaFoldDB" id="A0A2U8PU54"/>
<evidence type="ECO:0000259" key="1">
    <source>
        <dbReference type="Pfam" id="PF12770"/>
    </source>
</evidence>